<sequence length="323" mass="38050">MKQHLQTHQPIKKGRGRPKKTSTILLGDYPIQPWWDEIACQRFFVSGPQSHFFPVTPSYRTSATSETDYIREQVYKQLWQLEQDQEQQSQIITADCPYHAVDPWLEKTRWQDYTQGYTLSELACLAYMPDIDREPLLQLWTQSLDTILDQAIQSLLTHRVNAFDQARINSFIEDAYRRPSHRPVFYHLQPATEKRYRRIWKRLFCFIYRISQPTQSIQLRHRFTAVQAHLLSEMMQCSQQLHEQTSAISNPLDRPEQHMNTRSQDLSEQLNRICLLFCIALLDHVLHGDIFESVVVGFFAILGIDEQKQTFRSAYLYTPVLSG</sequence>
<name>A0AAD4C9X1_ASPNN</name>
<keyword evidence="2" id="KW-1185">Reference proteome</keyword>
<dbReference type="Proteomes" id="UP001194746">
    <property type="component" value="Unassembled WGS sequence"/>
</dbReference>
<proteinExistence type="predicted"/>
<organism evidence="1 2">
    <name type="scientific">Aspergillus nanangensis</name>
    <dbReference type="NCBI Taxonomy" id="2582783"/>
    <lineage>
        <taxon>Eukaryota</taxon>
        <taxon>Fungi</taxon>
        <taxon>Dikarya</taxon>
        <taxon>Ascomycota</taxon>
        <taxon>Pezizomycotina</taxon>
        <taxon>Eurotiomycetes</taxon>
        <taxon>Eurotiomycetidae</taxon>
        <taxon>Eurotiales</taxon>
        <taxon>Aspergillaceae</taxon>
        <taxon>Aspergillus</taxon>
        <taxon>Aspergillus subgen. Circumdati</taxon>
    </lineage>
</organism>
<accession>A0AAD4C9X1</accession>
<protein>
    <submittedName>
        <fullName evidence="1">Uncharacterized protein</fullName>
    </submittedName>
</protein>
<comment type="caution">
    <text evidence="1">The sequence shown here is derived from an EMBL/GenBank/DDBJ whole genome shotgun (WGS) entry which is preliminary data.</text>
</comment>
<evidence type="ECO:0000313" key="2">
    <source>
        <dbReference type="Proteomes" id="UP001194746"/>
    </source>
</evidence>
<dbReference type="EMBL" id="VCAU01000344">
    <property type="protein sequence ID" value="KAF9882559.1"/>
    <property type="molecule type" value="Genomic_DNA"/>
</dbReference>
<reference evidence="1" key="1">
    <citation type="journal article" date="2019" name="Beilstein J. Org. Chem.">
        <title>Nanangenines: drimane sesquiterpenoids as the dominant metabolite cohort of a novel Australian fungus, Aspergillus nanangensis.</title>
        <authorList>
            <person name="Lacey H.J."/>
            <person name="Gilchrist C.L.M."/>
            <person name="Crombie A."/>
            <person name="Kalaitzis J.A."/>
            <person name="Vuong D."/>
            <person name="Rutledge P.J."/>
            <person name="Turner P."/>
            <person name="Pitt J.I."/>
            <person name="Lacey E."/>
            <person name="Chooi Y.H."/>
            <person name="Piggott A.M."/>
        </authorList>
    </citation>
    <scope>NUCLEOTIDE SEQUENCE</scope>
    <source>
        <strain evidence="1">MST-FP2251</strain>
    </source>
</reference>
<feature type="non-terminal residue" evidence="1">
    <location>
        <position position="323"/>
    </location>
</feature>
<dbReference type="AlphaFoldDB" id="A0AAD4C9X1"/>
<gene>
    <name evidence="1" type="ORF">FE257_007182</name>
</gene>
<evidence type="ECO:0000313" key="1">
    <source>
        <dbReference type="EMBL" id="KAF9882559.1"/>
    </source>
</evidence>
<reference evidence="1" key="2">
    <citation type="submission" date="2020-02" db="EMBL/GenBank/DDBJ databases">
        <authorList>
            <person name="Gilchrist C.L.M."/>
            <person name="Chooi Y.-H."/>
        </authorList>
    </citation>
    <scope>NUCLEOTIDE SEQUENCE</scope>
    <source>
        <strain evidence="1">MST-FP2251</strain>
    </source>
</reference>